<keyword evidence="2" id="KW-0547">Nucleotide-binding</keyword>
<accession>A0A4Q2UPX3</accession>
<dbReference type="PANTHER" id="PTHR24220">
    <property type="entry name" value="IMPORT ATP-BINDING PROTEIN"/>
    <property type="match status" value="1"/>
</dbReference>
<dbReference type="Pfam" id="PF00005">
    <property type="entry name" value="ABC_tran"/>
    <property type="match status" value="1"/>
</dbReference>
<dbReference type="SUPFAM" id="SSF52540">
    <property type="entry name" value="P-loop containing nucleoside triphosphate hydrolases"/>
    <property type="match status" value="1"/>
</dbReference>
<evidence type="ECO:0000256" key="1">
    <source>
        <dbReference type="ARBA" id="ARBA00022448"/>
    </source>
</evidence>
<evidence type="ECO:0000256" key="2">
    <source>
        <dbReference type="ARBA" id="ARBA00022741"/>
    </source>
</evidence>
<comment type="caution">
    <text evidence="6">The sequence shown here is derived from an EMBL/GenBank/DDBJ whole genome shotgun (WGS) entry which is preliminary data.</text>
</comment>
<dbReference type="Gene3D" id="3.40.50.300">
    <property type="entry name" value="P-loop containing nucleotide triphosphate hydrolases"/>
    <property type="match status" value="1"/>
</dbReference>
<dbReference type="InterPro" id="IPR003593">
    <property type="entry name" value="AAA+_ATPase"/>
</dbReference>
<comment type="similarity">
    <text evidence="4">Belongs to the ABC transporter superfamily. Macrolide exporter (TC 3.A.1.122) family.</text>
</comment>
<organism evidence="6 7">
    <name type="scientific">Spirosoma sordidisoli</name>
    <dbReference type="NCBI Taxonomy" id="2502893"/>
    <lineage>
        <taxon>Bacteria</taxon>
        <taxon>Pseudomonadati</taxon>
        <taxon>Bacteroidota</taxon>
        <taxon>Cytophagia</taxon>
        <taxon>Cytophagales</taxon>
        <taxon>Cytophagaceae</taxon>
        <taxon>Spirosoma</taxon>
    </lineage>
</organism>
<dbReference type="PROSITE" id="PS50893">
    <property type="entry name" value="ABC_TRANSPORTER_2"/>
    <property type="match status" value="1"/>
</dbReference>
<dbReference type="GO" id="GO:0005886">
    <property type="term" value="C:plasma membrane"/>
    <property type="evidence" value="ECO:0007669"/>
    <property type="project" value="TreeGrafter"/>
</dbReference>
<keyword evidence="7" id="KW-1185">Reference proteome</keyword>
<dbReference type="GO" id="GO:0098796">
    <property type="term" value="C:membrane protein complex"/>
    <property type="evidence" value="ECO:0007669"/>
    <property type="project" value="UniProtKB-ARBA"/>
</dbReference>
<dbReference type="InterPro" id="IPR015854">
    <property type="entry name" value="ABC_transpr_LolD-like"/>
</dbReference>
<dbReference type="EMBL" id="SBLB01000001">
    <property type="protein sequence ID" value="RYC71783.1"/>
    <property type="molecule type" value="Genomic_DNA"/>
</dbReference>
<evidence type="ECO:0000259" key="5">
    <source>
        <dbReference type="PROSITE" id="PS50893"/>
    </source>
</evidence>
<dbReference type="AlphaFoldDB" id="A0A4Q2UPX3"/>
<dbReference type="GO" id="GO:0005524">
    <property type="term" value="F:ATP binding"/>
    <property type="evidence" value="ECO:0007669"/>
    <property type="project" value="UniProtKB-KW"/>
</dbReference>
<feature type="domain" description="ABC transporter" evidence="5">
    <location>
        <begin position="3"/>
        <end position="228"/>
    </location>
</feature>
<evidence type="ECO:0000256" key="4">
    <source>
        <dbReference type="ARBA" id="ARBA00038388"/>
    </source>
</evidence>
<dbReference type="InterPro" id="IPR003439">
    <property type="entry name" value="ABC_transporter-like_ATP-bd"/>
</dbReference>
<dbReference type="SMART" id="SM00382">
    <property type="entry name" value="AAA"/>
    <property type="match status" value="1"/>
</dbReference>
<name>A0A4Q2UPX3_9BACT</name>
<dbReference type="PANTHER" id="PTHR24220:SF86">
    <property type="entry name" value="ABC TRANSPORTER ABCH.1"/>
    <property type="match status" value="1"/>
</dbReference>
<dbReference type="RefSeq" id="WP_129600775.1">
    <property type="nucleotide sequence ID" value="NZ_SBLB01000001.1"/>
</dbReference>
<dbReference type="InterPro" id="IPR017871">
    <property type="entry name" value="ABC_transporter-like_CS"/>
</dbReference>
<dbReference type="GO" id="GO:0016887">
    <property type="term" value="F:ATP hydrolysis activity"/>
    <property type="evidence" value="ECO:0007669"/>
    <property type="project" value="InterPro"/>
</dbReference>
<dbReference type="GO" id="GO:0022857">
    <property type="term" value="F:transmembrane transporter activity"/>
    <property type="evidence" value="ECO:0007669"/>
    <property type="project" value="TreeGrafter"/>
</dbReference>
<dbReference type="PROSITE" id="PS00211">
    <property type="entry name" value="ABC_TRANSPORTER_1"/>
    <property type="match status" value="1"/>
</dbReference>
<reference evidence="6 7" key="1">
    <citation type="submission" date="2019-01" db="EMBL/GenBank/DDBJ databases">
        <title>Spirosoma flava sp. nov., a propanil-degrading bacterium isolated from herbicide-contaminated soil.</title>
        <authorList>
            <person name="Zhang L."/>
            <person name="Jiang J.-D."/>
        </authorList>
    </citation>
    <scope>NUCLEOTIDE SEQUENCE [LARGE SCALE GENOMIC DNA]</scope>
    <source>
        <strain evidence="6 7">TY50</strain>
    </source>
</reference>
<keyword evidence="1" id="KW-0813">Transport</keyword>
<sequence>MIAELKGAGKEYKTGDQTIVALQPASLRLNEGELLLIIGPSGSGKTTLLSLLGCVIYPSYGDLWVDGKHVNQLSQKALATLRLNTIGFVFQNFNLLAPLTAEENVMMPLQLQGVNRTEARDRTEQALRTVGMLDRRLNLPRQLSGGQQQRIAIARALVTNPKLVLCDEPTASLDKDSIGVVMRELRTLADGGKSVAVVTHDPRLKPYAHRIVEVDNGIVTETDINTAV</sequence>
<evidence type="ECO:0000256" key="3">
    <source>
        <dbReference type="ARBA" id="ARBA00022840"/>
    </source>
</evidence>
<protein>
    <submittedName>
        <fullName evidence="6">ABC transporter ATP-binding protein</fullName>
    </submittedName>
</protein>
<evidence type="ECO:0000313" key="6">
    <source>
        <dbReference type="EMBL" id="RYC71783.1"/>
    </source>
</evidence>
<proteinExistence type="inferred from homology"/>
<dbReference type="Proteomes" id="UP000290407">
    <property type="component" value="Unassembled WGS sequence"/>
</dbReference>
<gene>
    <name evidence="6" type="ORF">EQG79_06555</name>
</gene>
<keyword evidence="3 6" id="KW-0067">ATP-binding</keyword>
<dbReference type="InterPro" id="IPR027417">
    <property type="entry name" value="P-loop_NTPase"/>
</dbReference>
<dbReference type="InterPro" id="IPR017911">
    <property type="entry name" value="MacB-like_ATP-bd"/>
</dbReference>
<dbReference type="FunFam" id="3.40.50.300:FF:000032">
    <property type="entry name" value="Export ABC transporter ATP-binding protein"/>
    <property type="match status" value="1"/>
</dbReference>
<evidence type="ECO:0000313" key="7">
    <source>
        <dbReference type="Proteomes" id="UP000290407"/>
    </source>
</evidence>
<dbReference type="CDD" id="cd03255">
    <property type="entry name" value="ABC_MJ0796_LolCDE_FtsE"/>
    <property type="match status" value="1"/>
</dbReference>